<dbReference type="OrthoDB" id="66432at2759"/>
<organism evidence="2 3">
    <name type="scientific">Achlya hypogyna</name>
    <name type="common">Oomycete</name>
    <name type="synonym">Protoachlya hypogyna</name>
    <dbReference type="NCBI Taxonomy" id="1202772"/>
    <lineage>
        <taxon>Eukaryota</taxon>
        <taxon>Sar</taxon>
        <taxon>Stramenopiles</taxon>
        <taxon>Oomycota</taxon>
        <taxon>Saprolegniomycetes</taxon>
        <taxon>Saprolegniales</taxon>
        <taxon>Achlyaceae</taxon>
        <taxon>Achlya</taxon>
    </lineage>
</organism>
<evidence type="ECO:0000313" key="2">
    <source>
        <dbReference type="EMBL" id="OQR85806.1"/>
    </source>
</evidence>
<gene>
    <name evidence="2" type="ORF">ACHHYP_11338</name>
</gene>
<proteinExistence type="predicted"/>
<comment type="caution">
    <text evidence="2">The sequence shown here is derived from an EMBL/GenBank/DDBJ whole genome shotgun (WGS) entry which is preliminary data.</text>
</comment>
<feature type="compositionally biased region" description="Basic and acidic residues" evidence="1">
    <location>
        <begin position="314"/>
        <end position="326"/>
    </location>
</feature>
<dbReference type="InterPro" id="IPR035925">
    <property type="entry name" value="BSD_dom_sf"/>
</dbReference>
<feature type="compositionally biased region" description="Polar residues" evidence="1">
    <location>
        <begin position="256"/>
        <end position="265"/>
    </location>
</feature>
<protein>
    <recommendedName>
        <fullName evidence="4">BSD domain-containing protein</fullName>
    </recommendedName>
</protein>
<dbReference type="EMBL" id="JNBR01001584">
    <property type="protein sequence ID" value="OQR85806.1"/>
    <property type="molecule type" value="Genomic_DNA"/>
</dbReference>
<evidence type="ECO:0008006" key="4">
    <source>
        <dbReference type="Google" id="ProtNLM"/>
    </source>
</evidence>
<sequence>MDYGTSNGSSSLLPWVEVDEACAGFFSFASELARQITQDAMELSVTAVETAKSIAHETTQAVEKATLLAQEALSEHFPDEAEVHGDDDVAREDLITILPWVNEDGSVNEDLQDDILEISWDMANFQHLTHAELAPIFDIDRYLLVAPQLLAFDAHLRQRHFESARLIPEEVFWGNYFYQCHAARLRHGFPPYVELSSRCLQLPSPMSSTASESLADRSLSDFNLDSPESRPTSVSMPELRLVDEASTPVPSPVASLESTANSSPTELPADAATTPRRMGLPTKLKRSMSACKERLVSTKERGVHKYMEKLAHYRNHQETASDDSKTSRFQRWSQTSHDLKSSLQRHSLTSTAYIKKRASLPSVSSAVQQKLGRWVPGRGLRSKSLSVSEMQHLRDIQARLYASDAPILESPPPVESPPPSQ</sequence>
<reference evidence="2 3" key="1">
    <citation type="journal article" date="2014" name="Genome Biol. Evol.">
        <title>The secreted proteins of Achlya hypogyna and Thraustotheca clavata identify the ancestral oomycete secretome and reveal gene acquisitions by horizontal gene transfer.</title>
        <authorList>
            <person name="Misner I."/>
            <person name="Blouin N."/>
            <person name="Leonard G."/>
            <person name="Richards T.A."/>
            <person name="Lane C.E."/>
        </authorList>
    </citation>
    <scope>NUCLEOTIDE SEQUENCE [LARGE SCALE GENOMIC DNA]</scope>
    <source>
        <strain evidence="2 3">ATCC 48635</strain>
    </source>
</reference>
<feature type="region of interest" description="Disordered" evidence="1">
    <location>
        <begin position="220"/>
        <end position="239"/>
    </location>
</feature>
<dbReference type="STRING" id="1202772.A0A1V9YJF3"/>
<feature type="compositionally biased region" description="Polar residues" evidence="1">
    <location>
        <begin position="327"/>
        <end position="345"/>
    </location>
</feature>
<dbReference type="AlphaFoldDB" id="A0A1V9YJF3"/>
<dbReference type="Proteomes" id="UP000243579">
    <property type="component" value="Unassembled WGS sequence"/>
</dbReference>
<evidence type="ECO:0000313" key="3">
    <source>
        <dbReference type="Proteomes" id="UP000243579"/>
    </source>
</evidence>
<dbReference type="Gene3D" id="1.10.3970.10">
    <property type="entry name" value="BSD domain"/>
    <property type="match status" value="1"/>
</dbReference>
<name>A0A1V9YJF3_ACHHY</name>
<keyword evidence="3" id="KW-1185">Reference proteome</keyword>
<dbReference type="SUPFAM" id="SSF140383">
    <property type="entry name" value="BSD domain-like"/>
    <property type="match status" value="1"/>
</dbReference>
<evidence type="ECO:0000256" key="1">
    <source>
        <dbReference type="SAM" id="MobiDB-lite"/>
    </source>
</evidence>
<accession>A0A1V9YJF3</accession>
<feature type="region of interest" description="Disordered" evidence="1">
    <location>
        <begin position="314"/>
        <end position="345"/>
    </location>
</feature>
<feature type="region of interest" description="Disordered" evidence="1">
    <location>
        <begin position="245"/>
        <end position="275"/>
    </location>
</feature>